<proteinExistence type="predicted"/>
<evidence type="ECO:0000313" key="1">
    <source>
        <dbReference type="EMBL" id="KHJ81558.1"/>
    </source>
</evidence>
<evidence type="ECO:0000313" key="2">
    <source>
        <dbReference type="Proteomes" id="UP000053660"/>
    </source>
</evidence>
<dbReference type="AlphaFoldDB" id="A0A0B1S8C8"/>
<gene>
    <name evidence="1" type="ORF">OESDEN_18755</name>
</gene>
<dbReference type="OrthoDB" id="5808628at2759"/>
<protein>
    <submittedName>
        <fullName evidence="1">Uncharacterized protein</fullName>
    </submittedName>
</protein>
<dbReference type="Proteomes" id="UP000053660">
    <property type="component" value="Unassembled WGS sequence"/>
</dbReference>
<sequence>MKLILFKIMALRKKVAESKEKAQSIIAMANRRITDLAKMWNEPSSQVEREAFRSNSNSLILR</sequence>
<keyword evidence="2" id="KW-1185">Reference proteome</keyword>
<name>A0A0B1S8C8_OESDE</name>
<organism evidence="1 2">
    <name type="scientific">Oesophagostomum dentatum</name>
    <name type="common">Nodular worm</name>
    <dbReference type="NCBI Taxonomy" id="61180"/>
    <lineage>
        <taxon>Eukaryota</taxon>
        <taxon>Metazoa</taxon>
        <taxon>Ecdysozoa</taxon>
        <taxon>Nematoda</taxon>
        <taxon>Chromadorea</taxon>
        <taxon>Rhabditida</taxon>
        <taxon>Rhabditina</taxon>
        <taxon>Rhabditomorpha</taxon>
        <taxon>Strongyloidea</taxon>
        <taxon>Strongylidae</taxon>
        <taxon>Oesophagostomum</taxon>
    </lineage>
</organism>
<reference evidence="1 2" key="1">
    <citation type="submission" date="2014-03" db="EMBL/GenBank/DDBJ databases">
        <title>Draft genome of the hookworm Oesophagostomum dentatum.</title>
        <authorList>
            <person name="Mitreva M."/>
        </authorList>
    </citation>
    <scope>NUCLEOTIDE SEQUENCE [LARGE SCALE GENOMIC DNA]</scope>
    <source>
        <strain evidence="1 2">OD-Hann</strain>
    </source>
</reference>
<dbReference type="EMBL" id="KN588312">
    <property type="protein sequence ID" value="KHJ81558.1"/>
    <property type="molecule type" value="Genomic_DNA"/>
</dbReference>
<accession>A0A0B1S8C8</accession>